<evidence type="ECO:0000256" key="2">
    <source>
        <dbReference type="PROSITE-ProRule" id="PRU00708"/>
    </source>
</evidence>
<dbReference type="PROSITE" id="PS51375">
    <property type="entry name" value="PPR"/>
    <property type="match status" value="1"/>
</dbReference>
<comment type="caution">
    <text evidence="4">The sequence shown here is derived from an EMBL/GenBank/DDBJ whole genome shotgun (WGS) entry which is preliminary data.</text>
</comment>
<dbReference type="AlphaFoldDB" id="A0AAD3H2W3"/>
<dbReference type="InterPro" id="IPR011990">
    <property type="entry name" value="TPR-like_helical_dom_sf"/>
</dbReference>
<dbReference type="PANTHER" id="PTHR47942">
    <property type="entry name" value="TETRATRICOPEPTIDE REPEAT (TPR)-LIKE SUPERFAMILY PROTEIN-RELATED"/>
    <property type="match status" value="1"/>
</dbReference>
<name>A0AAD3H2W3_9STRA</name>
<evidence type="ECO:0000313" key="4">
    <source>
        <dbReference type="EMBL" id="GFH48301.1"/>
    </source>
</evidence>
<evidence type="ECO:0000313" key="5">
    <source>
        <dbReference type="Proteomes" id="UP001054902"/>
    </source>
</evidence>
<keyword evidence="5" id="KW-1185">Reference proteome</keyword>
<dbReference type="Gene3D" id="1.25.40.10">
    <property type="entry name" value="Tetratricopeptide repeat domain"/>
    <property type="match status" value="3"/>
</dbReference>
<dbReference type="Pfam" id="PF13812">
    <property type="entry name" value="PPR_3"/>
    <property type="match status" value="2"/>
</dbReference>
<feature type="signal peptide" evidence="3">
    <location>
        <begin position="1"/>
        <end position="22"/>
    </location>
</feature>
<keyword evidence="3" id="KW-0732">Signal</keyword>
<dbReference type="Proteomes" id="UP001054902">
    <property type="component" value="Unassembled WGS sequence"/>
</dbReference>
<dbReference type="InterPro" id="IPR002885">
    <property type="entry name" value="PPR_rpt"/>
</dbReference>
<dbReference type="InterPro" id="IPR051222">
    <property type="entry name" value="PPR/CCM1_RNA-binding"/>
</dbReference>
<dbReference type="Pfam" id="PF01535">
    <property type="entry name" value="PPR"/>
    <property type="match status" value="1"/>
</dbReference>
<evidence type="ECO:0000256" key="3">
    <source>
        <dbReference type="SAM" id="SignalP"/>
    </source>
</evidence>
<accession>A0AAD3H2W3</accession>
<gene>
    <name evidence="4" type="ORF">CTEN210_04777</name>
</gene>
<organism evidence="4 5">
    <name type="scientific">Chaetoceros tenuissimus</name>
    <dbReference type="NCBI Taxonomy" id="426638"/>
    <lineage>
        <taxon>Eukaryota</taxon>
        <taxon>Sar</taxon>
        <taxon>Stramenopiles</taxon>
        <taxon>Ochrophyta</taxon>
        <taxon>Bacillariophyta</taxon>
        <taxon>Coscinodiscophyceae</taxon>
        <taxon>Chaetocerotophycidae</taxon>
        <taxon>Chaetocerotales</taxon>
        <taxon>Chaetocerotaceae</taxon>
        <taxon>Chaetoceros</taxon>
    </lineage>
</organism>
<evidence type="ECO:0008006" key="6">
    <source>
        <dbReference type="Google" id="ProtNLM"/>
    </source>
</evidence>
<evidence type="ECO:0000256" key="1">
    <source>
        <dbReference type="ARBA" id="ARBA00022737"/>
    </source>
</evidence>
<protein>
    <recommendedName>
        <fullName evidence="6">Pentacotripeptide-repeat region of PRORP domain-containing protein</fullName>
    </recommendedName>
</protein>
<feature type="chain" id="PRO_5042004548" description="Pentacotripeptide-repeat region of PRORP domain-containing protein" evidence="3">
    <location>
        <begin position="23"/>
        <end position="665"/>
    </location>
</feature>
<proteinExistence type="predicted"/>
<reference evidence="4 5" key="1">
    <citation type="journal article" date="2021" name="Sci. Rep.">
        <title>The genome of the diatom Chaetoceros tenuissimus carries an ancient integrated fragment of an extant virus.</title>
        <authorList>
            <person name="Hongo Y."/>
            <person name="Kimura K."/>
            <person name="Takaki Y."/>
            <person name="Yoshida Y."/>
            <person name="Baba S."/>
            <person name="Kobayashi G."/>
            <person name="Nagasaki K."/>
            <person name="Hano T."/>
            <person name="Tomaru Y."/>
        </authorList>
    </citation>
    <scope>NUCLEOTIDE SEQUENCE [LARGE SCALE GENOMIC DNA]</scope>
    <source>
        <strain evidence="4 5">NIES-3715</strain>
    </source>
</reference>
<dbReference type="PANTHER" id="PTHR47942:SF63">
    <property type="entry name" value="PENTATRICOPEPTIDE REPEAT-CONTAINING PROTEIN"/>
    <property type="match status" value="1"/>
</dbReference>
<sequence>MWILLLLGLQLSLWLPIKCVHGFDIASLRIREIYPYSKQSHSKERLHHPFSPSSRSNSICIRRSQCTDTKAHLIDKEESYEDWRQNDKLKNKLCDVFDFQATNENGEIVEDITYLANLQIKELVEKQKSEKHQKEQKQKYMTSQENEEYAIQAERILNRLEQLDKADTITYNLVINAFAKSSLPDNALHAEKILFRMERFHNEQVEIVKKWNHCMNQSNAQNALEECGIFDMDKGLKVAPRITVKPNVRTYSTVIDAYSRMTYNGQDGVDGAEAAQALLERLRMLYESTGDESMKPNVISYNSVINAWAKTGTVHGAQTAMKLLDTMEKDGIADVISYNAVIHAWARCGAKDSGEQAERILQRMRDIVEEEELLATDDCDSMDEISRGEYNDDLHLDYSYDGNFSRRTRIQPNIRTYSSVIDAWSRSSSPLAARRAESILEYMEEEFSKSGDQNVQPNTITYSTVINAHARSRDMENKASAALTILKRMENFYETGGNTQAKPSIITYNSVLNACATTYGVLAKKDSSSDVTKDDLKSDVKSPSQSLALGIVKEIFEELTSTDSNIKPDHFTYGTVLKACANLMSPVDAETIPFIRRVFEKCCEDGHVSFGVCFQLRQAAPVDLYRELIPEDAMDTSNGHFIIQHMPPEWSRNLKERKRSHNRTQ</sequence>
<keyword evidence="1" id="KW-0677">Repeat</keyword>
<dbReference type="EMBL" id="BLLK01000027">
    <property type="protein sequence ID" value="GFH48301.1"/>
    <property type="molecule type" value="Genomic_DNA"/>
</dbReference>
<feature type="repeat" description="PPR" evidence="2">
    <location>
        <begin position="297"/>
        <end position="334"/>
    </location>
</feature>